<proteinExistence type="predicted"/>
<dbReference type="PANTHER" id="PTHR36152">
    <property type="entry name" value="CYTOPLASMIC PROTEIN-RELATED"/>
    <property type="match status" value="1"/>
</dbReference>
<evidence type="ECO:0000313" key="1">
    <source>
        <dbReference type="EMBL" id="MEC5386826.1"/>
    </source>
</evidence>
<sequence length="168" mass="17924">MATGDMFIKIEGGRMGPIKGESADLTHPDEIQIKSWTWGMRGNASSTIAAAGKAGSNQISVNELVFTKAVDSATTGLMSALRSNEVIKKAVLTVRKAGGTSPVEYFKITLEKARICSVDLRASETEVHQVVEQVSIGFQKISVEYMPQDATGGKRGANSFETDISPSV</sequence>
<dbReference type="RefSeq" id="WP_327599784.1">
    <property type="nucleotide sequence ID" value="NZ_JAYXHS010000002.1"/>
</dbReference>
<dbReference type="Gene3D" id="2.30.110.20">
    <property type="entry name" value="Hcp1-like"/>
    <property type="match status" value="1"/>
</dbReference>
<dbReference type="PANTHER" id="PTHR36152:SF5">
    <property type="entry name" value="PROTEIN HCP1"/>
    <property type="match status" value="1"/>
</dbReference>
<dbReference type="InterPro" id="IPR036624">
    <property type="entry name" value="Hcp1-lik_sf"/>
</dbReference>
<comment type="caution">
    <text evidence="1">The sequence shown here is derived from an EMBL/GenBank/DDBJ whole genome shotgun (WGS) entry which is preliminary data.</text>
</comment>
<dbReference type="SUPFAM" id="SSF141452">
    <property type="entry name" value="Hcp1-like"/>
    <property type="match status" value="1"/>
</dbReference>
<reference evidence="1 2" key="1">
    <citation type="submission" date="2024-01" db="EMBL/GenBank/DDBJ databases">
        <title>Uliginosibacterium soil sp. nov.</title>
        <authorList>
            <person name="Lv Y."/>
        </authorList>
    </citation>
    <scope>NUCLEOTIDE SEQUENCE [LARGE SCALE GENOMIC DNA]</scope>
    <source>
        <strain evidence="1 2">H3</strain>
    </source>
</reference>
<dbReference type="Pfam" id="PF05638">
    <property type="entry name" value="T6SS_HCP"/>
    <property type="match status" value="1"/>
</dbReference>
<accession>A0ABU6K5G7</accession>
<evidence type="ECO:0000313" key="2">
    <source>
        <dbReference type="Proteomes" id="UP001331561"/>
    </source>
</evidence>
<gene>
    <name evidence="1" type="ORF">VVD49_13910</name>
</gene>
<dbReference type="InterPro" id="IPR008514">
    <property type="entry name" value="T6SS_Hcp"/>
</dbReference>
<organism evidence="1 2">
    <name type="scientific">Uliginosibacterium silvisoli</name>
    <dbReference type="NCBI Taxonomy" id="3114758"/>
    <lineage>
        <taxon>Bacteria</taxon>
        <taxon>Pseudomonadati</taxon>
        <taxon>Pseudomonadota</taxon>
        <taxon>Betaproteobacteria</taxon>
        <taxon>Rhodocyclales</taxon>
        <taxon>Zoogloeaceae</taxon>
        <taxon>Uliginosibacterium</taxon>
    </lineage>
</organism>
<dbReference type="NCBIfam" id="TIGR03344">
    <property type="entry name" value="VI_effect_Hcp1"/>
    <property type="match status" value="1"/>
</dbReference>
<protein>
    <submittedName>
        <fullName evidence="1">Type VI secretion system tube protein Hcp</fullName>
    </submittedName>
</protein>
<keyword evidence="2" id="KW-1185">Reference proteome</keyword>
<name>A0ABU6K5G7_9RHOO</name>
<dbReference type="InterPro" id="IPR053165">
    <property type="entry name" value="HSI-I_assembly_Hcp1"/>
</dbReference>
<dbReference type="EMBL" id="JAYXHS010000002">
    <property type="protein sequence ID" value="MEC5386826.1"/>
    <property type="molecule type" value="Genomic_DNA"/>
</dbReference>
<dbReference type="Proteomes" id="UP001331561">
    <property type="component" value="Unassembled WGS sequence"/>
</dbReference>